<evidence type="ECO:0000256" key="2">
    <source>
        <dbReference type="ARBA" id="ARBA00022630"/>
    </source>
</evidence>
<dbReference type="EC" id="1.-.-.-" evidence="7"/>
<evidence type="ECO:0000313" key="10">
    <source>
        <dbReference type="EMBL" id="ALC82896.1"/>
    </source>
</evidence>
<keyword evidence="11" id="KW-1185">Reference proteome</keyword>
<dbReference type="OrthoDB" id="9804207at2"/>
<evidence type="ECO:0000256" key="1">
    <source>
        <dbReference type="ARBA" id="ARBA00007118"/>
    </source>
</evidence>
<feature type="binding site" evidence="8">
    <location>
        <position position="39"/>
    </location>
    <ligand>
        <name>FMN</name>
        <dbReference type="ChEBI" id="CHEBI:58210"/>
        <note>ligand shared between dimeric partners</note>
    </ligand>
</feature>
<gene>
    <name evidence="10" type="ORF">AM592_15845</name>
</gene>
<dbReference type="PIRSF" id="PIRSF000232">
    <property type="entry name" value="YdjA"/>
    <property type="match status" value="1"/>
</dbReference>
<comment type="cofactor">
    <cofactor evidence="8">
        <name>FMN</name>
        <dbReference type="ChEBI" id="CHEBI:58210"/>
    </cofactor>
    <text evidence="8">Binds 1 FMN per subunit.</text>
</comment>
<evidence type="ECO:0000256" key="3">
    <source>
        <dbReference type="ARBA" id="ARBA00022643"/>
    </source>
</evidence>
<keyword evidence="4 7" id="KW-0521">NADP</keyword>
<dbReference type="PANTHER" id="PTHR43821:SF1">
    <property type="entry name" value="NAD(P)H NITROREDUCTASE YDJA-RELATED"/>
    <property type="match status" value="1"/>
</dbReference>
<dbReference type="CDD" id="cd02135">
    <property type="entry name" value="YdjA-like"/>
    <property type="match status" value="1"/>
</dbReference>
<reference evidence="10 11" key="2">
    <citation type="journal article" date="2016" name="Int. J. Syst. Evol. Microbiol.">
        <title>Bacillus gobiensis sp. nov., isolated from a soil sample.</title>
        <authorList>
            <person name="Liu B."/>
            <person name="Liu G.H."/>
            <person name="Cetin S."/>
            <person name="Schumann P."/>
            <person name="Pan Z.Z."/>
            <person name="Chen Q.Q."/>
        </authorList>
    </citation>
    <scope>NUCLEOTIDE SEQUENCE [LARGE SCALE GENOMIC DNA]</scope>
    <source>
        <strain evidence="10 11">FJAT-4402</strain>
    </source>
</reference>
<feature type="binding site" description="in other chain" evidence="8">
    <location>
        <begin position="10"/>
        <end position="12"/>
    </location>
    <ligand>
        <name>FMN</name>
        <dbReference type="ChEBI" id="CHEBI:58210"/>
        <note>ligand shared between dimeric partners</note>
    </ligand>
</feature>
<evidence type="ECO:0000256" key="5">
    <source>
        <dbReference type="ARBA" id="ARBA00023002"/>
    </source>
</evidence>
<organism evidence="10 11">
    <name type="scientific">Bacillus gobiensis</name>
    <dbReference type="NCBI Taxonomy" id="1441095"/>
    <lineage>
        <taxon>Bacteria</taxon>
        <taxon>Bacillati</taxon>
        <taxon>Bacillota</taxon>
        <taxon>Bacilli</taxon>
        <taxon>Bacillales</taxon>
        <taxon>Bacillaceae</taxon>
        <taxon>Bacillus</taxon>
    </lineage>
</organism>
<dbReference type="Pfam" id="PF00881">
    <property type="entry name" value="Nitroreductase"/>
    <property type="match status" value="1"/>
</dbReference>
<evidence type="ECO:0000313" key="11">
    <source>
        <dbReference type="Proteomes" id="UP000067625"/>
    </source>
</evidence>
<dbReference type="InterPro" id="IPR052530">
    <property type="entry name" value="NAD(P)H_nitroreductase"/>
</dbReference>
<dbReference type="InterPro" id="IPR026021">
    <property type="entry name" value="YdjA-like"/>
</dbReference>
<dbReference type="STRING" id="1441095.AM592_15845"/>
<evidence type="ECO:0000256" key="7">
    <source>
        <dbReference type="PIRNR" id="PIRNR000232"/>
    </source>
</evidence>
<dbReference type="Gene3D" id="3.40.109.10">
    <property type="entry name" value="NADH Oxidase"/>
    <property type="match status" value="1"/>
</dbReference>
<dbReference type="InterPro" id="IPR000415">
    <property type="entry name" value="Nitroreductase-like"/>
</dbReference>
<evidence type="ECO:0000256" key="8">
    <source>
        <dbReference type="PIRSR" id="PIRSR000232-1"/>
    </source>
</evidence>
<dbReference type="PATRIC" id="fig|1441095.3.peg.3495"/>
<dbReference type="GO" id="GO:0016491">
    <property type="term" value="F:oxidoreductase activity"/>
    <property type="evidence" value="ECO:0007669"/>
    <property type="project" value="UniProtKB-UniRule"/>
</dbReference>
<feature type="domain" description="Nitroreductase" evidence="9">
    <location>
        <begin position="7"/>
        <end position="168"/>
    </location>
</feature>
<evidence type="ECO:0000259" key="9">
    <source>
        <dbReference type="Pfam" id="PF00881"/>
    </source>
</evidence>
<dbReference type="InterPro" id="IPR029479">
    <property type="entry name" value="Nitroreductase"/>
</dbReference>
<dbReference type="PANTHER" id="PTHR43821">
    <property type="entry name" value="NAD(P)H NITROREDUCTASE YDJA-RELATED"/>
    <property type="match status" value="1"/>
</dbReference>
<dbReference type="SUPFAM" id="SSF55469">
    <property type="entry name" value="FMN-dependent nitroreductase-like"/>
    <property type="match status" value="1"/>
</dbReference>
<dbReference type="Proteomes" id="UP000067625">
    <property type="component" value="Chromosome"/>
</dbReference>
<dbReference type="RefSeq" id="WP_053604713.1">
    <property type="nucleotide sequence ID" value="NZ_CP012600.1"/>
</dbReference>
<keyword evidence="5 7" id="KW-0560">Oxidoreductase</keyword>
<keyword evidence="2 7" id="KW-0285">Flavoprotein</keyword>
<comment type="similarity">
    <text evidence="1 7">Belongs to the nitroreductase family.</text>
</comment>
<accession>A0A0M3RAB7</accession>
<evidence type="ECO:0000256" key="4">
    <source>
        <dbReference type="ARBA" id="ARBA00022857"/>
    </source>
</evidence>
<dbReference type="AlphaFoldDB" id="A0A0M3RAB7"/>
<keyword evidence="6 7" id="KW-0520">NAD</keyword>
<name>A0A0M3RAB7_9BACI</name>
<sequence length="189" mass="21273">MELYEAIKSRRSIGKVKQDEVPKALIEKILDAAVWAPNHFRTEPWRFFVLQGEGRLQLGDVLADIVKDTMDDPETEENKVRLDKNRKNPLRAPVVIAVGVEPSDNPKVIVQEEFAAVHAAVQNMLLSAHAEGLGAVWRTGDICYHKKVAEFFGLPDNGQVVGFIYLGYPDIDPKEPKKTSFESYTKWIG</sequence>
<dbReference type="EMBL" id="CP012600">
    <property type="protein sequence ID" value="ALC82896.1"/>
    <property type="molecule type" value="Genomic_DNA"/>
</dbReference>
<proteinExistence type="inferred from homology"/>
<keyword evidence="3 7" id="KW-0288">FMN</keyword>
<reference evidence="11" key="1">
    <citation type="submission" date="2015-08" db="EMBL/GenBank/DDBJ databases">
        <title>Genome sequencing project for genomic taxonomy and phylogenomics of Bacillus-like bacteria.</title>
        <authorList>
            <person name="Liu B."/>
            <person name="Wang J."/>
            <person name="Zhu Y."/>
            <person name="Liu G."/>
            <person name="Chen Q."/>
            <person name="Chen Z."/>
            <person name="Lan J."/>
            <person name="Che J."/>
            <person name="Ge C."/>
            <person name="Shi H."/>
            <person name="Pan Z."/>
            <person name="Liu X."/>
        </authorList>
    </citation>
    <scope>NUCLEOTIDE SEQUENCE [LARGE SCALE GENOMIC DNA]</scope>
    <source>
        <strain evidence="11">FJAT-4402</strain>
    </source>
</reference>
<evidence type="ECO:0000256" key="6">
    <source>
        <dbReference type="ARBA" id="ARBA00023027"/>
    </source>
</evidence>
<protein>
    <recommendedName>
        <fullName evidence="7">Putative NAD(P)H nitroreductase</fullName>
        <ecNumber evidence="7">1.-.-.-</ecNumber>
    </recommendedName>
</protein>
<feature type="binding site" description="in other chain" evidence="8">
    <location>
        <begin position="137"/>
        <end position="139"/>
    </location>
    <ligand>
        <name>FMN</name>
        <dbReference type="ChEBI" id="CHEBI:58210"/>
        <note>ligand shared between dimeric partners</note>
    </ligand>
</feature>